<reference evidence="6 7" key="1">
    <citation type="journal article" date="2019" name="Nat. Microbiol.">
        <title>Mediterranean grassland soil C-N compound turnover is dependent on rainfall and depth, and is mediated by genomically divergent microorganisms.</title>
        <authorList>
            <person name="Diamond S."/>
            <person name="Andeer P.F."/>
            <person name="Li Z."/>
            <person name="Crits-Christoph A."/>
            <person name="Burstein D."/>
            <person name="Anantharaman K."/>
            <person name="Lane K.R."/>
            <person name="Thomas B.C."/>
            <person name="Pan C."/>
            <person name="Northen T.R."/>
            <person name="Banfield J.F."/>
        </authorList>
    </citation>
    <scope>NUCLEOTIDE SEQUENCE [LARGE SCALE GENOMIC DNA]</scope>
    <source>
        <strain evidence="6">NP_6</strain>
    </source>
</reference>
<dbReference type="Pfam" id="PF00072">
    <property type="entry name" value="Response_reg"/>
    <property type="match status" value="1"/>
</dbReference>
<evidence type="ECO:0000313" key="6">
    <source>
        <dbReference type="EMBL" id="TMI82936.1"/>
    </source>
</evidence>
<dbReference type="EMBL" id="VBAN01000136">
    <property type="protein sequence ID" value="TMI82936.1"/>
    <property type="molecule type" value="Genomic_DNA"/>
</dbReference>
<evidence type="ECO:0000256" key="3">
    <source>
        <dbReference type="PROSITE-ProRule" id="PRU00169"/>
    </source>
</evidence>
<keyword evidence="1 3" id="KW-0597">Phosphoprotein</keyword>
<comment type="caution">
    <text evidence="6">The sequence shown here is derived from an EMBL/GenBank/DDBJ whole genome shotgun (WGS) entry which is preliminary data.</text>
</comment>
<dbReference type="CDD" id="cd06170">
    <property type="entry name" value="LuxR_C_like"/>
    <property type="match status" value="1"/>
</dbReference>
<sequence>MQRLRVLVVDDTTLMRQGIRSLLEKRENIEFVGEASSAQEAADMAESLVPDVILLDQDMPGLDSVIAIRLIKERLPKTEIIVLAEDTNDEESFRTLEAGATGYVLKDIDPENLLRAIEGVCNGRTLMHPHIARQLVERFRTLAREKNGKDGLYLGGLTTRELEILLEMTRGATDREIARKTFINTTTVKSHIRSIFRKIGAKNRTQAVVYVLKNGLVH</sequence>
<dbReference type="PRINTS" id="PR00038">
    <property type="entry name" value="HTHLUXR"/>
</dbReference>
<dbReference type="SMART" id="SM00421">
    <property type="entry name" value="HTH_LUXR"/>
    <property type="match status" value="1"/>
</dbReference>
<dbReference type="InterPro" id="IPR000792">
    <property type="entry name" value="Tscrpt_reg_LuxR_C"/>
</dbReference>
<feature type="domain" description="Response regulatory" evidence="5">
    <location>
        <begin position="5"/>
        <end position="121"/>
    </location>
</feature>
<dbReference type="SMART" id="SM00448">
    <property type="entry name" value="REC"/>
    <property type="match status" value="1"/>
</dbReference>
<evidence type="ECO:0000259" key="5">
    <source>
        <dbReference type="PROSITE" id="PS50110"/>
    </source>
</evidence>
<protein>
    <submittedName>
        <fullName evidence="6">Response regulator transcription factor</fullName>
    </submittedName>
</protein>
<dbReference type="GO" id="GO:0006355">
    <property type="term" value="P:regulation of DNA-templated transcription"/>
    <property type="evidence" value="ECO:0007669"/>
    <property type="project" value="InterPro"/>
</dbReference>
<evidence type="ECO:0000313" key="7">
    <source>
        <dbReference type="Proteomes" id="UP000318093"/>
    </source>
</evidence>
<keyword evidence="2" id="KW-0238">DNA-binding</keyword>
<dbReference type="InterPro" id="IPR011006">
    <property type="entry name" value="CheY-like_superfamily"/>
</dbReference>
<evidence type="ECO:0000256" key="1">
    <source>
        <dbReference type="ARBA" id="ARBA00022553"/>
    </source>
</evidence>
<feature type="modified residue" description="4-aspartylphosphate" evidence="3">
    <location>
        <position position="56"/>
    </location>
</feature>
<dbReference type="Gene3D" id="3.40.50.2300">
    <property type="match status" value="1"/>
</dbReference>
<dbReference type="GO" id="GO:0000160">
    <property type="term" value="P:phosphorelay signal transduction system"/>
    <property type="evidence" value="ECO:0007669"/>
    <property type="project" value="InterPro"/>
</dbReference>
<dbReference type="PROSITE" id="PS50110">
    <property type="entry name" value="RESPONSE_REGULATORY"/>
    <property type="match status" value="1"/>
</dbReference>
<dbReference type="GO" id="GO:0003677">
    <property type="term" value="F:DNA binding"/>
    <property type="evidence" value="ECO:0007669"/>
    <property type="project" value="UniProtKB-KW"/>
</dbReference>
<dbReference type="InterPro" id="IPR058245">
    <property type="entry name" value="NreC/VraR/RcsB-like_REC"/>
</dbReference>
<dbReference type="AlphaFoldDB" id="A0A537JIJ7"/>
<evidence type="ECO:0000259" key="4">
    <source>
        <dbReference type="PROSITE" id="PS50043"/>
    </source>
</evidence>
<dbReference type="InterPro" id="IPR001789">
    <property type="entry name" value="Sig_transdc_resp-reg_receiver"/>
</dbReference>
<name>A0A537JIJ7_9BACT</name>
<proteinExistence type="predicted"/>
<organism evidence="6 7">
    <name type="scientific">Candidatus Segetimicrobium genomatis</name>
    <dbReference type="NCBI Taxonomy" id="2569760"/>
    <lineage>
        <taxon>Bacteria</taxon>
        <taxon>Bacillati</taxon>
        <taxon>Candidatus Sysuimicrobiota</taxon>
        <taxon>Candidatus Sysuimicrobiia</taxon>
        <taxon>Candidatus Sysuimicrobiales</taxon>
        <taxon>Candidatus Segetimicrobiaceae</taxon>
        <taxon>Candidatus Segetimicrobium</taxon>
    </lineage>
</organism>
<gene>
    <name evidence="6" type="ORF">E6H03_04635</name>
</gene>
<dbReference type="InterPro" id="IPR039420">
    <property type="entry name" value="WalR-like"/>
</dbReference>
<evidence type="ECO:0000256" key="2">
    <source>
        <dbReference type="ARBA" id="ARBA00023125"/>
    </source>
</evidence>
<dbReference type="PANTHER" id="PTHR43214">
    <property type="entry name" value="TWO-COMPONENT RESPONSE REGULATOR"/>
    <property type="match status" value="1"/>
</dbReference>
<dbReference type="PANTHER" id="PTHR43214:SF43">
    <property type="entry name" value="TWO-COMPONENT RESPONSE REGULATOR"/>
    <property type="match status" value="1"/>
</dbReference>
<dbReference type="PROSITE" id="PS50043">
    <property type="entry name" value="HTH_LUXR_2"/>
    <property type="match status" value="1"/>
</dbReference>
<dbReference type="SUPFAM" id="SSF52172">
    <property type="entry name" value="CheY-like"/>
    <property type="match status" value="1"/>
</dbReference>
<dbReference type="CDD" id="cd17535">
    <property type="entry name" value="REC_NarL-like"/>
    <property type="match status" value="1"/>
</dbReference>
<accession>A0A537JIJ7</accession>
<dbReference type="Proteomes" id="UP000318093">
    <property type="component" value="Unassembled WGS sequence"/>
</dbReference>
<feature type="domain" description="HTH luxR-type" evidence="4">
    <location>
        <begin position="150"/>
        <end position="215"/>
    </location>
</feature>
<dbReference type="Pfam" id="PF00196">
    <property type="entry name" value="GerE"/>
    <property type="match status" value="1"/>
</dbReference>